<dbReference type="InterPro" id="IPR010158">
    <property type="entry name" value="Amidase_Cbmase"/>
</dbReference>
<keyword evidence="4 7" id="KW-0479">Metal-binding</keyword>
<feature type="binding site" evidence="7">
    <location>
        <position position="98"/>
    </location>
    <ligand>
        <name>Zn(2+)</name>
        <dbReference type="ChEBI" id="CHEBI:29105"/>
        <label>1</label>
    </ligand>
</feature>
<dbReference type="PIRSF" id="PIRSF001235">
    <property type="entry name" value="Amidase_carbamoylase"/>
    <property type="match status" value="1"/>
</dbReference>
<dbReference type="EMBL" id="CP020612">
    <property type="protein sequence ID" value="ARJ68321.1"/>
    <property type="molecule type" value="Genomic_DNA"/>
</dbReference>
<feature type="binding site" evidence="8">
    <location>
        <position position="285"/>
    </location>
    <ligand>
        <name>allantoate</name>
        <dbReference type="ChEBI" id="CHEBI:17536"/>
    </ligand>
</feature>
<feature type="binding site" evidence="7">
    <location>
        <position position="133"/>
    </location>
    <ligand>
        <name>Zn(2+)</name>
        <dbReference type="ChEBI" id="CHEBI:29105"/>
        <label>2</label>
    </ligand>
</feature>
<dbReference type="Pfam" id="PF07687">
    <property type="entry name" value="M20_dimer"/>
    <property type="match status" value="1"/>
</dbReference>
<keyword evidence="5 10" id="KW-0378">Hydrolase</keyword>
<reference evidence="10 11" key="1">
    <citation type="submission" date="2017-03" db="EMBL/GenBank/DDBJ databases">
        <title>Genome sequence of Paracoccus contaminans isolated from a water microcosm.</title>
        <authorList>
            <person name="Aurass P."/>
            <person name="Karste S."/>
            <person name="Trost E."/>
            <person name="Glaeser S.P."/>
            <person name="Kaempfer P."/>
            <person name="Flieger A."/>
        </authorList>
    </citation>
    <scope>NUCLEOTIDE SEQUENCE [LARGE SCALE GENOMIC DNA]</scope>
    <source>
        <strain evidence="11">RKI 16-01929T\LMG 29738T\CCM 8701T\CIP 111112T</strain>
    </source>
</reference>
<dbReference type="AlphaFoldDB" id="A0A1W6CTZ8"/>
<comment type="similarity">
    <text evidence="2">Belongs to the peptidase M20 family.</text>
</comment>
<evidence type="ECO:0000313" key="10">
    <source>
        <dbReference type="EMBL" id="ARJ68321.1"/>
    </source>
</evidence>
<gene>
    <name evidence="10" type="ORF">B0A89_00215</name>
</gene>
<protein>
    <submittedName>
        <fullName evidence="10">Zn-dependent hydrolase</fullName>
    </submittedName>
</protein>
<comment type="subunit">
    <text evidence="3">Homodimer.</text>
</comment>
<organism evidence="10 11">
    <name type="scientific">Paracoccus contaminans</name>
    <dbReference type="NCBI Taxonomy" id="1945662"/>
    <lineage>
        <taxon>Bacteria</taxon>
        <taxon>Pseudomonadati</taxon>
        <taxon>Pseudomonadota</taxon>
        <taxon>Alphaproteobacteria</taxon>
        <taxon>Rhodobacterales</taxon>
        <taxon>Paracoccaceae</taxon>
        <taxon>Paracoccus</taxon>
    </lineage>
</organism>
<dbReference type="SUPFAM" id="SSF55031">
    <property type="entry name" value="Bacterial exopeptidase dimerisation domain"/>
    <property type="match status" value="1"/>
</dbReference>
<evidence type="ECO:0000256" key="8">
    <source>
        <dbReference type="PIRSR" id="PIRSR001235-2"/>
    </source>
</evidence>
<proteinExistence type="inferred from homology"/>
<feature type="binding site" evidence="7">
    <location>
        <position position="198"/>
    </location>
    <ligand>
        <name>Zn(2+)</name>
        <dbReference type="ChEBI" id="CHEBI:29105"/>
        <label>1</label>
    </ligand>
</feature>
<dbReference type="InterPro" id="IPR001261">
    <property type="entry name" value="ArgE/DapE_CS"/>
</dbReference>
<evidence type="ECO:0000313" key="11">
    <source>
        <dbReference type="Proteomes" id="UP000193017"/>
    </source>
</evidence>
<feature type="binding site" evidence="7">
    <location>
        <position position="387"/>
    </location>
    <ligand>
        <name>Zn(2+)</name>
        <dbReference type="ChEBI" id="CHEBI:29105"/>
        <label>2</label>
    </ligand>
</feature>
<keyword evidence="6" id="KW-0464">Manganese</keyword>
<dbReference type="InterPro" id="IPR036264">
    <property type="entry name" value="Bact_exopeptidase_dim_dom"/>
</dbReference>
<feature type="binding site" evidence="8">
    <location>
        <position position="298"/>
    </location>
    <ligand>
        <name>allantoate</name>
        <dbReference type="ChEBI" id="CHEBI:17536"/>
    </ligand>
</feature>
<accession>A0A1W6CTZ8</accession>
<dbReference type="InterPro" id="IPR002933">
    <property type="entry name" value="Peptidase_M20"/>
</dbReference>
<evidence type="ECO:0000256" key="1">
    <source>
        <dbReference type="ARBA" id="ARBA00001936"/>
    </source>
</evidence>
<dbReference type="NCBIfam" id="NF009531">
    <property type="entry name" value="PRK12893.1-5"/>
    <property type="match status" value="1"/>
</dbReference>
<comment type="cofactor">
    <cofactor evidence="7">
        <name>Zn(2+)</name>
        <dbReference type="ChEBI" id="CHEBI:29105"/>
    </cofactor>
    <text evidence="7">Binds 2 Zn(2+) ions per subunit.</text>
</comment>
<name>A0A1W6CTZ8_9RHOB</name>
<dbReference type="NCBIfam" id="TIGR01879">
    <property type="entry name" value="hydantase"/>
    <property type="match status" value="1"/>
</dbReference>
<comment type="cofactor">
    <cofactor evidence="1">
        <name>Mn(2+)</name>
        <dbReference type="ChEBI" id="CHEBI:29035"/>
    </cofactor>
</comment>
<dbReference type="PANTHER" id="PTHR32494">
    <property type="entry name" value="ALLANTOATE DEIMINASE-RELATED"/>
    <property type="match status" value="1"/>
</dbReference>
<dbReference type="CDD" id="cd03884">
    <property type="entry name" value="M20_bAS"/>
    <property type="match status" value="1"/>
</dbReference>
<evidence type="ECO:0000256" key="4">
    <source>
        <dbReference type="ARBA" id="ARBA00022723"/>
    </source>
</evidence>
<sequence length="415" mass="43287">MTASPDHNHLVSAEAIGVDIAALAALTEPDRPWTRRSFTPMFDRGRDWLRAAFAGAGLTTGIDAAGNLIGRRAGSGAGCGTILLGSHTDTVPDGGRFDGVAGVAAALEVVRALDRAGVVLRHDLAVVDFLAEEVSGFGVSCIGSRAMAGIMPADWLERRWQDRSLAEAIAAVGGMPEALGRPLSAPLAGPLRAFLELHIEQGTILESEGTAIGLVRAIAGITRIEIIVEGRPDHAGTTPMDGRNDALVSAAPLVEAVRHEAARPREGRHFTGTVGEFEVFPNAANVIPGRVRLLIDARAERRSDMEAFIAWAKALAAGVPGASARVISDNPPVPMDADLLAVLAEAADAAGVSHRPLTSGAGHDAAHVARLGPAAMVFVPSRGGRSHCPEEWTEIDQIADGAEAIARAVIELDRR</sequence>
<dbReference type="Gene3D" id="3.30.70.360">
    <property type="match status" value="1"/>
</dbReference>
<dbReference type="STRING" id="1945662.B0A89_00215"/>
<evidence type="ECO:0000256" key="3">
    <source>
        <dbReference type="ARBA" id="ARBA00011738"/>
    </source>
</evidence>
<keyword evidence="11" id="KW-1185">Reference proteome</keyword>
<evidence type="ECO:0000256" key="2">
    <source>
        <dbReference type="ARBA" id="ARBA00006153"/>
    </source>
</evidence>
<feature type="binding site" evidence="7">
    <location>
        <position position="87"/>
    </location>
    <ligand>
        <name>Zn(2+)</name>
        <dbReference type="ChEBI" id="CHEBI:29105"/>
        <label>1</label>
    </ligand>
</feature>
<dbReference type="RefSeq" id="WP_085376426.1">
    <property type="nucleotide sequence ID" value="NZ_CP020612.1"/>
</dbReference>
<evidence type="ECO:0000256" key="5">
    <source>
        <dbReference type="ARBA" id="ARBA00022801"/>
    </source>
</evidence>
<evidence type="ECO:0000256" key="6">
    <source>
        <dbReference type="ARBA" id="ARBA00023211"/>
    </source>
</evidence>
<dbReference type="SUPFAM" id="SSF53187">
    <property type="entry name" value="Zn-dependent exopeptidases"/>
    <property type="match status" value="1"/>
</dbReference>
<evidence type="ECO:0000256" key="7">
    <source>
        <dbReference type="PIRSR" id="PIRSR001235-1"/>
    </source>
</evidence>
<feature type="domain" description="Peptidase M20 dimerisation" evidence="9">
    <location>
        <begin position="219"/>
        <end position="315"/>
    </location>
</feature>
<dbReference type="GO" id="GO:0016813">
    <property type="term" value="F:hydrolase activity, acting on carbon-nitrogen (but not peptide) bonds, in linear amidines"/>
    <property type="evidence" value="ECO:0007669"/>
    <property type="project" value="InterPro"/>
</dbReference>
<dbReference type="Gene3D" id="3.40.630.10">
    <property type="entry name" value="Zn peptidases"/>
    <property type="match status" value="1"/>
</dbReference>
<dbReference type="Proteomes" id="UP000193017">
    <property type="component" value="Chromosome"/>
</dbReference>
<dbReference type="PROSITE" id="PS00758">
    <property type="entry name" value="ARGE_DAPE_CPG2_1"/>
    <property type="match status" value="1"/>
</dbReference>
<dbReference type="PANTHER" id="PTHR32494:SF19">
    <property type="entry name" value="ALLANTOATE DEIMINASE-RELATED"/>
    <property type="match status" value="1"/>
</dbReference>
<dbReference type="KEGG" id="pcon:B0A89_00215"/>
<keyword evidence="7" id="KW-0862">Zinc</keyword>
<dbReference type="GO" id="GO:0046872">
    <property type="term" value="F:metal ion binding"/>
    <property type="evidence" value="ECO:0007669"/>
    <property type="project" value="UniProtKB-KW"/>
</dbReference>
<feature type="binding site" evidence="7">
    <location>
        <position position="98"/>
    </location>
    <ligand>
        <name>Zn(2+)</name>
        <dbReference type="ChEBI" id="CHEBI:29105"/>
        <label>2</label>
    </ligand>
</feature>
<dbReference type="OrthoDB" id="9808195at2"/>
<feature type="binding site" evidence="8">
    <location>
        <position position="223"/>
    </location>
    <ligand>
        <name>allantoate</name>
        <dbReference type="ChEBI" id="CHEBI:17536"/>
    </ligand>
</feature>
<dbReference type="InterPro" id="IPR011650">
    <property type="entry name" value="Peptidase_M20_dimer"/>
</dbReference>
<evidence type="ECO:0000259" key="9">
    <source>
        <dbReference type="Pfam" id="PF07687"/>
    </source>
</evidence>
<dbReference type="Pfam" id="PF01546">
    <property type="entry name" value="Peptidase_M20"/>
    <property type="match status" value="1"/>
</dbReference>